<accession>A0AB39RQ89</accession>
<evidence type="ECO:0000313" key="1">
    <source>
        <dbReference type="EMBL" id="XDQ56242.1"/>
    </source>
</evidence>
<sequence length="128" mass="13747">MPVSASGDEIRAWPDDTWARTEAAALLAGGEGRPLAERSVVGEGFAPAPLTELRELTTTGVFLDDICRCLGSLTVALLDGDGEFIGGGSFHGGTDIAWEWSRFRNNLEVAAPGRLLDFLARHSTYRRA</sequence>
<evidence type="ECO:0008006" key="2">
    <source>
        <dbReference type="Google" id="ProtNLM"/>
    </source>
</evidence>
<dbReference type="EMBL" id="CP163443">
    <property type="protein sequence ID" value="XDQ56242.1"/>
    <property type="molecule type" value="Genomic_DNA"/>
</dbReference>
<dbReference type="AlphaFoldDB" id="A0AB39RQ89"/>
<organism evidence="1">
    <name type="scientific">Streptomyces sp. R41</name>
    <dbReference type="NCBI Taxonomy" id="3238632"/>
    <lineage>
        <taxon>Bacteria</taxon>
        <taxon>Bacillati</taxon>
        <taxon>Actinomycetota</taxon>
        <taxon>Actinomycetes</taxon>
        <taxon>Kitasatosporales</taxon>
        <taxon>Streptomycetaceae</taxon>
        <taxon>Streptomyces</taxon>
    </lineage>
</organism>
<reference evidence="1" key="1">
    <citation type="submission" date="2024-07" db="EMBL/GenBank/DDBJ databases">
        <authorList>
            <person name="Yu S.T."/>
        </authorList>
    </citation>
    <scope>NUCLEOTIDE SEQUENCE</scope>
    <source>
        <strain evidence="1">R41</strain>
    </source>
</reference>
<gene>
    <name evidence="1" type="ORF">AB5J53_33510</name>
</gene>
<dbReference type="RefSeq" id="WP_369249347.1">
    <property type="nucleotide sequence ID" value="NZ_CP163443.1"/>
</dbReference>
<proteinExistence type="predicted"/>
<protein>
    <recommendedName>
        <fullName evidence="2">SUKH-3 domain containing protein</fullName>
    </recommendedName>
</protein>
<name>A0AB39RQ89_9ACTN</name>